<dbReference type="GO" id="GO:0015031">
    <property type="term" value="P:protein transport"/>
    <property type="evidence" value="ECO:0007669"/>
    <property type="project" value="UniProtKB-KW"/>
</dbReference>
<dbReference type="PRINTS" id="PR01853">
    <property type="entry name" value="YAJCTRNLCASE"/>
</dbReference>
<dbReference type="SMART" id="SM01323">
    <property type="entry name" value="YajC"/>
    <property type="match status" value="1"/>
</dbReference>
<reference evidence="11 12" key="1">
    <citation type="submission" date="2017-09" db="EMBL/GenBank/DDBJ databases">
        <title>Bacterial strain isolated from the female urinary microbiota.</title>
        <authorList>
            <person name="Thomas-White K."/>
            <person name="Kumar N."/>
            <person name="Forster S."/>
            <person name="Putonti C."/>
            <person name="Lawley T."/>
            <person name="Wolfe A.J."/>
        </authorList>
    </citation>
    <scope>NUCLEOTIDE SEQUENCE [LARGE SCALE GENOMIC DNA]</scope>
    <source>
        <strain evidence="11 12">UMB0852</strain>
    </source>
</reference>
<organism evidence="11 12">
    <name type="scientific">Dolosicoccus paucivorans</name>
    <dbReference type="NCBI Taxonomy" id="84521"/>
    <lineage>
        <taxon>Bacteria</taxon>
        <taxon>Bacillati</taxon>
        <taxon>Bacillota</taxon>
        <taxon>Bacilli</taxon>
        <taxon>Lactobacillales</taxon>
        <taxon>Aerococcaceae</taxon>
        <taxon>Dolosicoccus</taxon>
    </lineage>
</organism>
<evidence type="ECO:0000256" key="3">
    <source>
        <dbReference type="ARBA" id="ARBA00022448"/>
    </source>
</evidence>
<evidence type="ECO:0000256" key="5">
    <source>
        <dbReference type="ARBA" id="ARBA00022692"/>
    </source>
</evidence>
<keyword evidence="8" id="KW-0811">Translocation</keyword>
<evidence type="ECO:0000256" key="2">
    <source>
        <dbReference type="ARBA" id="ARBA00006742"/>
    </source>
</evidence>
<dbReference type="Pfam" id="PF02699">
    <property type="entry name" value="YajC"/>
    <property type="match status" value="1"/>
</dbReference>
<feature type="compositionally biased region" description="Acidic residues" evidence="10">
    <location>
        <begin position="94"/>
        <end position="105"/>
    </location>
</feature>
<evidence type="ECO:0000256" key="1">
    <source>
        <dbReference type="ARBA" id="ARBA00004162"/>
    </source>
</evidence>
<evidence type="ECO:0000256" key="9">
    <source>
        <dbReference type="ARBA" id="ARBA00023136"/>
    </source>
</evidence>
<accession>A0A1G8JL07</accession>
<dbReference type="NCBIfam" id="TIGR00739">
    <property type="entry name" value="yajC"/>
    <property type="match status" value="1"/>
</dbReference>
<keyword evidence="6" id="KW-0653">Protein transport</keyword>
<dbReference type="GO" id="GO:0005886">
    <property type="term" value="C:plasma membrane"/>
    <property type="evidence" value="ECO:0007669"/>
    <property type="project" value="UniProtKB-SubCell"/>
</dbReference>
<keyword evidence="7" id="KW-1133">Transmembrane helix</keyword>
<keyword evidence="9" id="KW-0472">Membrane</keyword>
<dbReference type="PANTHER" id="PTHR33909">
    <property type="entry name" value="SEC TRANSLOCON ACCESSORY COMPLEX SUBUNIT YAJC"/>
    <property type="match status" value="1"/>
</dbReference>
<gene>
    <name evidence="11" type="primary">yajC</name>
    <name evidence="11" type="ORF">CJ205_04215</name>
</gene>
<dbReference type="Proteomes" id="UP000235682">
    <property type="component" value="Unassembled WGS sequence"/>
</dbReference>
<proteinExistence type="inferred from homology"/>
<dbReference type="RefSeq" id="WP_092084259.1">
    <property type="nucleotide sequence ID" value="NZ_FNEL01000005.1"/>
</dbReference>
<dbReference type="STRING" id="84521.SAMN04487994_100547"/>
<dbReference type="PANTHER" id="PTHR33909:SF1">
    <property type="entry name" value="SEC TRANSLOCON ACCESSORY COMPLEX SUBUNIT YAJC"/>
    <property type="match status" value="1"/>
</dbReference>
<feature type="region of interest" description="Disordered" evidence="10">
    <location>
        <begin position="91"/>
        <end position="111"/>
    </location>
</feature>
<sequence>MNMISLISMLIMGLLMYFMIIRPQKNAAKAKQEMLENMKRGDHVVTVGGLHGVIDEIDRGDNVVVLDCEGAYLTFELFAIASVKRATPLNENDVSVDELQPDEYVENPAQS</sequence>
<comment type="caution">
    <text evidence="11">The sequence shown here is derived from an EMBL/GenBank/DDBJ whole genome shotgun (WGS) entry which is preliminary data.</text>
</comment>
<name>A0A1G8JL07_9LACT</name>
<keyword evidence="5" id="KW-0812">Transmembrane</keyword>
<evidence type="ECO:0000256" key="4">
    <source>
        <dbReference type="ARBA" id="ARBA00022475"/>
    </source>
</evidence>
<evidence type="ECO:0000256" key="10">
    <source>
        <dbReference type="SAM" id="MobiDB-lite"/>
    </source>
</evidence>
<evidence type="ECO:0000256" key="7">
    <source>
        <dbReference type="ARBA" id="ARBA00022989"/>
    </source>
</evidence>
<evidence type="ECO:0000256" key="8">
    <source>
        <dbReference type="ARBA" id="ARBA00023010"/>
    </source>
</evidence>
<evidence type="ECO:0000256" key="6">
    <source>
        <dbReference type="ARBA" id="ARBA00022927"/>
    </source>
</evidence>
<dbReference type="EMBL" id="PNHE01000013">
    <property type="protein sequence ID" value="PMC58474.1"/>
    <property type="molecule type" value="Genomic_DNA"/>
</dbReference>
<protein>
    <submittedName>
        <fullName evidence="11">Preprotein translocase subunit YajC</fullName>
    </submittedName>
</protein>
<comment type="subcellular location">
    <subcellularLocation>
        <location evidence="1">Cell membrane</location>
        <topology evidence="1">Single-pass membrane protein</topology>
    </subcellularLocation>
</comment>
<dbReference type="InterPro" id="IPR003849">
    <property type="entry name" value="Preprotein_translocase_YajC"/>
</dbReference>
<evidence type="ECO:0000313" key="12">
    <source>
        <dbReference type="Proteomes" id="UP000235682"/>
    </source>
</evidence>
<dbReference type="OrthoDB" id="9800132at2"/>
<evidence type="ECO:0000313" key="11">
    <source>
        <dbReference type="EMBL" id="PMC58474.1"/>
    </source>
</evidence>
<keyword evidence="4" id="KW-1003">Cell membrane</keyword>
<keyword evidence="3" id="KW-0813">Transport</keyword>
<keyword evidence="12" id="KW-1185">Reference proteome</keyword>
<dbReference type="AlphaFoldDB" id="A0A1G8JL07"/>
<comment type="similarity">
    <text evidence="2">Belongs to the YajC family.</text>
</comment>